<evidence type="ECO:0000259" key="20">
    <source>
        <dbReference type="PROSITE" id="PS50970"/>
    </source>
</evidence>
<evidence type="ECO:0000256" key="13">
    <source>
        <dbReference type="ARBA" id="ARBA00022723"/>
    </source>
</evidence>
<comment type="cofactor">
    <cofactor evidence="3">
        <name>methylcob(III)alamin</name>
        <dbReference type="ChEBI" id="CHEBI:28115"/>
    </cofactor>
</comment>
<evidence type="ECO:0000256" key="8">
    <source>
        <dbReference type="ARBA" id="ARBA00022603"/>
    </source>
</evidence>
<proteinExistence type="inferred from homology"/>
<gene>
    <name evidence="21" type="ORF">F9K24_11785</name>
</gene>
<comment type="pathway">
    <text evidence="4">Amino-acid biosynthesis; L-methionine biosynthesis via de novo pathway; L-methionine from L-homocysteine (MetH route): step 1/1.</text>
</comment>
<keyword evidence="12" id="KW-0949">S-adenosyl-L-methionine</keyword>
<dbReference type="SUPFAM" id="SSF82282">
    <property type="entry name" value="Homocysteine S-methyltransferase"/>
    <property type="match status" value="1"/>
</dbReference>
<dbReference type="AlphaFoldDB" id="A0A833H1I6"/>
<name>A0A833H1I6_9LEPT</name>
<sequence length="419" mass="45608">MHRIEIEADQRILILDGAMGTMIQQAGPVEDDFRGSLLKGHKIELKGNNDLLCLTAPDLILQIHKEYVLAGADILSTNTFGANRISQADYDTAHLSYEMNRQGAILAREAARSADKRPIFVAGAMGPTTKLGSLSPDVNDPGYRSVGFDELVEAYQEQIEGLLDGGVDLFLLETVTDTLNAKAAIYALMNTFERRGKSYPVMVSGTITDASGRILSGQTIEAFLISVSHAPLFSVGLNCSLGAKELYPFVHDLHRASPFRVSVHPNAGLPNAFGSYDQSAGEFADLVVSMAEQGWLNIVGGCCGTTPAHIRAAAKSLRDVVPRKSRHAPHATEQRVTTAAPVVEAVEAWHPSHENPTFDLPGLLSMIASIEDEATLRAFKSRFDKERALYHSEQAMLAGAHLIGRFQYLREEGRLRRSA</sequence>
<dbReference type="EMBL" id="WBUI01000011">
    <property type="protein sequence ID" value="KAB2931959.1"/>
    <property type="molecule type" value="Genomic_DNA"/>
</dbReference>
<comment type="catalytic activity">
    <reaction evidence="1">
        <text>(6S)-5-methyl-5,6,7,8-tetrahydrofolate + L-homocysteine = (6S)-5,6,7,8-tetrahydrofolate + L-methionine</text>
        <dbReference type="Rhea" id="RHEA:11172"/>
        <dbReference type="ChEBI" id="CHEBI:18608"/>
        <dbReference type="ChEBI" id="CHEBI:57453"/>
        <dbReference type="ChEBI" id="CHEBI:57844"/>
        <dbReference type="ChEBI" id="CHEBI:58199"/>
        <dbReference type="EC" id="2.1.1.13"/>
    </reaction>
</comment>
<dbReference type="Gene3D" id="3.20.20.330">
    <property type="entry name" value="Homocysteine-binding-like domain"/>
    <property type="match status" value="1"/>
</dbReference>
<keyword evidence="15" id="KW-0486">Methionine biosynthesis</keyword>
<feature type="binding site" evidence="19">
    <location>
        <position position="303"/>
    </location>
    <ligand>
        <name>Zn(2+)</name>
        <dbReference type="ChEBI" id="CHEBI:29105"/>
    </ligand>
</feature>
<evidence type="ECO:0000256" key="7">
    <source>
        <dbReference type="ARBA" id="ARBA00013998"/>
    </source>
</evidence>
<evidence type="ECO:0000256" key="11">
    <source>
        <dbReference type="ARBA" id="ARBA00022679"/>
    </source>
</evidence>
<dbReference type="GO" id="GO:0046872">
    <property type="term" value="F:metal ion binding"/>
    <property type="evidence" value="ECO:0007669"/>
    <property type="project" value="UniProtKB-KW"/>
</dbReference>
<keyword evidence="8 19" id="KW-0489">Methyltransferase</keyword>
<evidence type="ECO:0000256" key="2">
    <source>
        <dbReference type="ARBA" id="ARBA00001947"/>
    </source>
</evidence>
<keyword evidence="9" id="KW-0028">Amino-acid biosynthesis</keyword>
<comment type="function">
    <text evidence="17">Catalyzes the transfer of a methyl group from methyl-cobalamin to homocysteine, yielding enzyme-bound cob(I)alamin and methionine. Subsequently, remethylates the cofactor using methyltetrahydrofolate.</text>
</comment>
<keyword evidence="14 19" id="KW-0862">Zinc</keyword>
<dbReference type="GO" id="GO:0005829">
    <property type="term" value="C:cytosol"/>
    <property type="evidence" value="ECO:0007669"/>
    <property type="project" value="TreeGrafter"/>
</dbReference>
<dbReference type="Pfam" id="PF02574">
    <property type="entry name" value="S-methyl_trans"/>
    <property type="match status" value="1"/>
</dbReference>
<evidence type="ECO:0000256" key="18">
    <source>
        <dbReference type="ARBA" id="ARBA00031040"/>
    </source>
</evidence>
<dbReference type="GO" id="GO:0050667">
    <property type="term" value="P:homocysteine metabolic process"/>
    <property type="evidence" value="ECO:0007669"/>
    <property type="project" value="TreeGrafter"/>
</dbReference>
<dbReference type="EC" id="2.1.1.13" evidence="6"/>
<evidence type="ECO:0000256" key="6">
    <source>
        <dbReference type="ARBA" id="ARBA00012032"/>
    </source>
</evidence>
<reference evidence="21 22" key="1">
    <citation type="submission" date="2019-10" db="EMBL/GenBank/DDBJ databases">
        <title>Extracellular Electron Transfer in a Candidatus Methanoperedens spp. Enrichment Culture.</title>
        <authorList>
            <person name="Berger S."/>
            <person name="Rangel Shaw D."/>
            <person name="Berben T."/>
            <person name="In 'T Zandt M."/>
            <person name="Frank J."/>
            <person name="Reimann J."/>
            <person name="Jetten M.S.M."/>
            <person name="Welte C.U."/>
        </authorList>
    </citation>
    <scope>NUCLEOTIDE SEQUENCE [LARGE SCALE GENOMIC DNA]</scope>
    <source>
        <strain evidence="21">SB12</strain>
    </source>
</reference>
<protein>
    <recommendedName>
        <fullName evidence="7">Methionine synthase</fullName>
        <ecNumber evidence="6">2.1.1.13</ecNumber>
    </recommendedName>
    <alternativeName>
        <fullName evidence="18">5-methyltetrahydrofolate--homocysteine methyltransferase</fullName>
    </alternativeName>
</protein>
<evidence type="ECO:0000256" key="16">
    <source>
        <dbReference type="ARBA" id="ARBA00023285"/>
    </source>
</evidence>
<evidence type="ECO:0000313" key="21">
    <source>
        <dbReference type="EMBL" id="KAB2931959.1"/>
    </source>
</evidence>
<evidence type="ECO:0000256" key="15">
    <source>
        <dbReference type="ARBA" id="ARBA00023167"/>
    </source>
</evidence>
<feature type="binding site" evidence="19">
    <location>
        <position position="302"/>
    </location>
    <ligand>
        <name>Zn(2+)</name>
        <dbReference type="ChEBI" id="CHEBI:29105"/>
    </ligand>
</feature>
<evidence type="ECO:0000313" key="22">
    <source>
        <dbReference type="Proteomes" id="UP000460298"/>
    </source>
</evidence>
<evidence type="ECO:0000256" key="12">
    <source>
        <dbReference type="ARBA" id="ARBA00022691"/>
    </source>
</evidence>
<evidence type="ECO:0000256" key="10">
    <source>
        <dbReference type="ARBA" id="ARBA00022628"/>
    </source>
</evidence>
<keyword evidence="16" id="KW-0170">Cobalt</keyword>
<comment type="similarity">
    <text evidence="5">Belongs to the vitamin-B12 dependent methionine synthase family.</text>
</comment>
<keyword evidence="11 19" id="KW-0808">Transferase</keyword>
<keyword evidence="13 19" id="KW-0479">Metal-binding</keyword>
<dbReference type="InterPro" id="IPR036589">
    <property type="entry name" value="HCY_dom_sf"/>
</dbReference>
<dbReference type="InterPro" id="IPR003726">
    <property type="entry name" value="HCY_dom"/>
</dbReference>
<dbReference type="GO" id="GO:0046653">
    <property type="term" value="P:tetrahydrofolate metabolic process"/>
    <property type="evidence" value="ECO:0007669"/>
    <property type="project" value="TreeGrafter"/>
</dbReference>
<dbReference type="FunFam" id="3.20.20.330:FF:000001">
    <property type="entry name" value="Methionine synthase"/>
    <property type="match status" value="1"/>
</dbReference>
<keyword evidence="10" id="KW-0846">Cobalamin</keyword>
<evidence type="ECO:0000256" key="14">
    <source>
        <dbReference type="ARBA" id="ARBA00022833"/>
    </source>
</evidence>
<dbReference type="Proteomes" id="UP000460298">
    <property type="component" value="Unassembled WGS sequence"/>
</dbReference>
<feature type="binding site" evidence="19">
    <location>
        <position position="239"/>
    </location>
    <ligand>
        <name>Zn(2+)</name>
        <dbReference type="ChEBI" id="CHEBI:29105"/>
    </ligand>
</feature>
<comment type="cofactor">
    <cofactor evidence="2 19">
        <name>Zn(2+)</name>
        <dbReference type="ChEBI" id="CHEBI:29105"/>
    </cofactor>
</comment>
<accession>A0A833H1I6</accession>
<feature type="domain" description="Hcy-binding" evidence="20">
    <location>
        <begin position="1"/>
        <end position="317"/>
    </location>
</feature>
<dbReference type="PANTHER" id="PTHR45833:SF1">
    <property type="entry name" value="METHIONINE SYNTHASE"/>
    <property type="match status" value="1"/>
</dbReference>
<evidence type="ECO:0000256" key="19">
    <source>
        <dbReference type="PROSITE-ProRule" id="PRU00333"/>
    </source>
</evidence>
<dbReference type="PROSITE" id="PS50970">
    <property type="entry name" value="HCY"/>
    <property type="match status" value="1"/>
</dbReference>
<dbReference type="GO" id="GO:0031419">
    <property type="term" value="F:cobalamin binding"/>
    <property type="evidence" value="ECO:0007669"/>
    <property type="project" value="UniProtKB-KW"/>
</dbReference>
<evidence type="ECO:0000256" key="5">
    <source>
        <dbReference type="ARBA" id="ARBA00010398"/>
    </source>
</evidence>
<dbReference type="GO" id="GO:0008705">
    <property type="term" value="F:methionine synthase activity"/>
    <property type="evidence" value="ECO:0007669"/>
    <property type="project" value="UniProtKB-EC"/>
</dbReference>
<evidence type="ECO:0000256" key="3">
    <source>
        <dbReference type="ARBA" id="ARBA00001956"/>
    </source>
</evidence>
<evidence type="ECO:0000256" key="4">
    <source>
        <dbReference type="ARBA" id="ARBA00005178"/>
    </source>
</evidence>
<evidence type="ECO:0000256" key="9">
    <source>
        <dbReference type="ARBA" id="ARBA00022605"/>
    </source>
</evidence>
<dbReference type="InterPro" id="IPR050554">
    <property type="entry name" value="Met_Synthase/Corrinoid"/>
</dbReference>
<dbReference type="GO" id="GO:0032259">
    <property type="term" value="P:methylation"/>
    <property type="evidence" value="ECO:0007669"/>
    <property type="project" value="UniProtKB-KW"/>
</dbReference>
<comment type="caution">
    <text evidence="21">The sequence shown here is derived from an EMBL/GenBank/DDBJ whole genome shotgun (WGS) entry which is preliminary data.</text>
</comment>
<organism evidence="21 22">
    <name type="scientific">Leptonema illini</name>
    <dbReference type="NCBI Taxonomy" id="183"/>
    <lineage>
        <taxon>Bacteria</taxon>
        <taxon>Pseudomonadati</taxon>
        <taxon>Spirochaetota</taxon>
        <taxon>Spirochaetia</taxon>
        <taxon>Leptospirales</taxon>
        <taxon>Leptospiraceae</taxon>
        <taxon>Leptonema</taxon>
    </lineage>
</organism>
<evidence type="ECO:0000256" key="1">
    <source>
        <dbReference type="ARBA" id="ARBA00001700"/>
    </source>
</evidence>
<dbReference type="PANTHER" id="PTHR45833">
    <property type="entry name" value="METHIONINE SYNTHASE"/>
    <property type="match status" value="1"/>
</dbReference>
<evidence type="ECO:0000256" key="17">
    <source>
        <dbReference type="ARBA" id="ARBA00025552"/>
    </source>
</evidence>